<evidence type="ECO:0000313" key="9">
    <source>
        <dbReference type="EMBL" id="CAI2365801.1"/>
    </source>
</evidence>
<dbReference type="AlphaFoldDB" id="A0AAD1XBJ3"/>
<keyword evidence="8" id="KW-1133">Transmembrane helix</keyword>
<proteinExistence type="inferred from homology"/>
<evidence type="ECO:0000256" key="4">
    <source>
        <dbReference type="ARBA" id="ARBA00023004"/>
    </source>
</evidence>
<keyword evidence="8" id="KW-0812">Transmembrane</keyword>
<evidence type="ECO:0000313" key="10">
    <source>
        <dbReference type="Proteomes" id="UP001295684"/>
    </source>
</evidence>
<comment type="similarity">
    <text evidence="7">Belongs to the cytochrome P450 family.</text>
</comment>
<evidence type="ECO:0000256" key="8">
    <source>
        <dbReference type="SAM" id="Phobius"/>
    </source>
</evidence>
<organism evidence="9 10">
    <name type="scientific">Euplotes crassus</name>
    <dbReference type="NCBI Taxonomy" id="5936"/>
    <lineage>
        <taxon>Eukaryota</taxon>
        <taxon>Sar</taxon>
        <taxon>Alveolata</taxon>
        <taxon>Ciliophora</taxon>
        <taxon>Intramacronucleata</taxon>
        <taxon>Spirotrichea</taxon>
        <taxon>Hypotrichia</taxon>
        <taxon>Euplotida</taxon>
        <taxon>Euplotidae</taxon>
        <taxon>Moneuplotes</taxon>
    </lineage>
</organism>
<keyword evidence="3 7" id="KW-0560">Oxidoreductase</keyword>
<dbReference type="SUPFAM" id="SSF48264">
    <property type="entry name" value="Cytochrome P450"/>
    <property type="match status" value="1"/>
</dbReference>
<evidence type="ECO:0000256" key="6">
    <source>
        <dbReference type="PIRSR" id="PIRSR602401-1"/>
    </source>
</evidence>
<comment type="caution">
    <text evidence="9">The sequence shown here is derived from an EMBL/GenBank/DDBJ whole genome shotgun (WGS) entry which is preliminary data.</text>
</comment>
<comment type="cofactor">
    <cofactor evidence="1 6">
        <name>heme</name>
        <dbReference type="ChEBI" id="CHEBI:30413"/>
    </cofactor>
</comment>
<dbReference type="EMBL" id="CAMPGE010006891">
    <property type="protein sequence ID" value="CAI2365801.1"/>
    <property type="molecule type" value="Genomic_DNA"/>
</dbReference>
<dbReference type="PRINTS" id="PR00463">
    <property type="entry name" value="EP450I"/>
</dbReference>
<dbReference type="PANTHER" id="PTHR24303">
    <property type="entry name" value="HEME-BINDING MONOOXYGENASE FAMILY"/>
    <property type="match status" value="1"/>
</dbReference>
<dbReference type="GO" id="GO:0020037">
    <property type="term" value="F:heme binding"/>
    <property type="evidence" value="ECO:0007669"/>
    <property type="project" value="InterPro"/>
</dbReference>
<dbReference type="InterPro" id="IPR002401">
    <property type="entry name" value="Cyt_P450_E_grp-I"/>
</dbReference>
<keyword evidence="5 7" id="KW-0503">Monooxygenase</keyword>
<keyword evidence="4 6" id="KW-0408">Iron</keyword>
<name>A0AAD1XBJ3_EUPCR</name>
<dbReference type="Pfam" id="PF00067">
    <property type="entry name" value="p450"/>
    <property type="match status" value="1"/>
</dbReference>
<evidence type="ECO:0000256" key="5">
    <source>
        <dbReference type="ARBA" id="ARBA00023033"/>
    </source>
</evidence>
<evidence type="ECO:0008006" key="11">
    <source>
        <dbReference type="Google" id="ProtNLM"/>
    </source>
</evidence>
<dbReference type="InterPro" id="IPR036396">
    <property type="entry name" value="Cyt_P450_sf"/>
</dbReference>
<protein>
    <recommendedName>
        <fullName evidence="11">Cytochrome P450</fullName>
    </recommendedName>
</protein>
<evidence type="ECO:0000256" key="3">
    <source>
        <dbReference type="ARBA" id="ARBA00023002"/>
    </source>
</evidence>
<dbReference type="GO" id="GO:0005506">
    <property type="term" value="F:iron ion binding"/>
    <property type="evidence" value="ECO:0007669"/>
    <property type="project" value="InterPro"/>
</dbReference>
<evidence type="ECO:0000256" key="7">
    <source>
        <dbReference type="RuleBase" id="RU000461"/>
    </source>
</evidence>
<gene>
    <name evidence="9" type="ORF">ECRASSUSDP1_LOCUS7087</name>
</gene>
<feature type="binding site" description="axial binding residue" evidence="6">
    <location>
        <position position="477"/>
    </location>
    <ligand>
        <name>heme</name>
        <dbReference type="ChEBI" id="CHEBI:30413"/>
    </ligand>
    <ligandPart>
        <name>Fe</name>
        <dbReference type="ChEBI" id="CHEBI:18248"/>
    </ligandPart>
</feature>
<dbReference type="InterPro" id="IPR001128">
    <property type="entry name" value="Cyt_P450"/>
</dbReference>
<reference evidence="9" key="1">
    <citation type="submission" date="2023-07" db="EMBL/GenBank/DDBJ databases">
        <authorList>
            <consortium name="AG Swart"/>
            <person name="Singh M."/>
            <person name="Singh A."/>
            <person name="Seah K."/>
            <person name="Emmerich C."/>
        </authorList>
    </citation>
    <scope>NUCLEOTIDE SEQUENCE</scope>
    <source>
        <strain evidence="9">DP1</strain>
    </source>
</reference>
<dbReference type="Gene3D" id="1.10.630.10">
    <property type="entry name" value="Cytochrome P450"/>
    <property type="match status" value="1"/>
</dbReference>
<keyword evidence="10" id="KW-1185">Reference proteome</keyword>
<dbReference type="PANTHER" id="PTHR24303:SF31">
    <property type="entry name" value="CYTOCHROME P450 307A1-RELATED"/>
    <property type="match status" value="1"/>
</dbReference>
<dbReference type="Proteomes" id="UP001295684">
    <property type="component" value="Unassembled WGS sequence"/>
</dbReference>
<dbReference type="GO" id="GO:0016705">
    <property type="term" value="F:oxidoreductase activity, acting on paired donors, with incorporation or reduction of molecular oxygen"/>
    <property type="evidence" value="ECO:0007669"/>
    <property type="project" value="InterPro"/>
</dbReference>
<keyword evidence="8" id="KW-0472">Membrane</keyword>
<evidence type="ECO:0000256" key="1">
    <source>
        <dbReference type="ARBA" id="ARBA00001971"/>
    </source>
</evidence>
<dbReference type="GO" id="GO:0004497">
    <property type="term" value="F:monooxygenase activity"/>
    <property type="evidence" value="ECO:0007669"/>
    <property type="project" value="UniProtKB-KW"/>
</dbReference>
<dbReference type="PROSITE" id="PS00086">
    <property type="entry name" value="CYTOCHROME_P450"/>
    <property type="match status" value="1"/>
</dbReference>
<keyword evidence="6 7" id="KW-0349">Heme</keyword>
<dbReference type="InterPro" id="IPR017972">
    <property type="entry name" value="Cyt_P450_CS"/>
</dbReference>
<accession>A0AAD1XBJ3</accession>
<keyword evidence="2 6" id="KW-0479">Metal-binding</keyword>
<feature type="transmembrane region" description="Helical" evidence="8">
    <location>
        <begin position="16"/>
        <end position="37"/>
    </location>
</feature>
<sequence length="527" mass="60476">MIIDMLTNIIWSFARYFLLFLFATIIYFAYKLFYVPLAFRKKFSKYKNVYITEKFNPILGELKPSLDDINNGRAFYDNLKKLQPKMKGTDMKVFVQGFEPMITLVSNKAVKEAAALIPSKIDRAEVQSNYRLKIGGLKFVDGSFINSPSSKDIVERRKSYFKLLGVSSSSQHIPTIVKIAVETLSKIQGKKEVKILEEINYMTTKVFMTILFGNDLDDFLSEKHDYEATDGSIAKYNLIEFFGHLLNSSHVEASNPMTMFFPILNRLNIINPWKRNYSNMMRLKSIMKKVLNNSQDKNSVWHQISQLEKFNKEDIFSDLLLIIMGGGDTISHGFVSMLYFLKKYPSTLSKLKQELAQHGFTKGCDLGQMFTMENIQKLEYLSYVIKEVLRIDAPIPTTMNYYAFKDVEICDVPIPKGTLIYLDVVGTHYDETQWLDPYVFEPDRHDPSSDFAKKSKDLGIVPNVYSKRAFGHGSRGCPGQAFANLELKVLAAFFIPHFDYSVPEEWLNKEGIGFSLGTEFPLNLKVL</sequence>
<evidence type="ECO:0000256" key="2">
    <source>
        <dbReference type="ARBA" id="ARBA00022723"/>
    </source>
</evidence>
<dbReference type="CDD" id="cd00302">
    <property type="entry name" value="cytochrome_P450"/>
    <property type="match status" value="1"/>
</dbReference>